<dbReference type="EMBL" id="CP045810">
    <property type="protein sequence ID" value="QHN39831.1"/>
    <property type="molecule type" value="Genomic_DNA"/>
</dbReference>
<organism evidence="2">
    <name type="scientific">Gordonia amarae</name>
    <dbReference type="NCBI Taxonomy" id="36821"/>
    <lineage>
        <taxon>Bacteria</taxon>
        <taxon>Bacillati</taxon>
        <taxon>Actinomycetota</taxon>
        <taxon>Actinomycetes</taxon>
        <taxon>Mycobacteriales</taxon>
        <taxon>Gordoniaceae</taxon>
        <taxon>Gordonia</taxon>
    </lineage>
</organism>
<reference evidence="2" key="1">
    <citation type="journal article" date="2021" name="Nat. Microbiol.">
        <title>Cocultivation of an ultrasmall environmental parasitic bacterium with lytic ability against bacteria associated with wastewater foams.</title>
        <authorList>
            <person name="Batinovic S."/>
            <person name="Rose J.J.A."/>
            <person name="Ratcliffe J."/>
            <person name="Seviour R.J."/>
            <person name="Petrovski S."/>
        </authorList>
    </citation>
    <scope>NUCLEOTIDE SEQUENCE</scope>
    <source>
        <strain evidence="2">CON44</strain>
    </source>
</reference>
<dbReference type="RefSeq" id="WP_005181097.1">
    <property type="nucleotide sequence ID" value="NZ_CP045804.1"/>
</dbReference>
<name>A0A857KJM2_9ACTN</name>
<dbReference type="SUPFAM" id="SSF53448">
    <property type="entry name" value="Nucleotide-diphospho-sugar transferases"/>
    <property type="match status" value="1"/>
</dbReference>
<evidence type="ECO:0000259" key="1">
    <source>
        <dbReference type="Pfam" id="PF00535"/>
    </source>
</evidence>
<dbReference type="PANTHER" id="PTHR43685">
    <property type="entry name" value="GLYCOSYLTRANSFERASE"/>
    <property type="match status" value="1"/>
</dbReference>
<dbReference type="InterPro" id="IPR050834">
    <property type="entry name" value="Glycosyltransf_2"/>
</dbReference>
<sequence>MTAQQPLVTVLMPAYNAAGYIADAARSVFAQGVDDLELLVIDDGSTDGCIDELSALGDRRIRVVPQANAGLVAALNRGLDEARGEFIARMDADDLLPEGRLLAQLRWMHEHPRGIVCGTDYELFEAMTGYIRTPRSDKACRQRLLYGSCHCGASVLIRREVIERTGIRFDPEYAHAEDYEFFTRICHYGEIGNVPILGYRYRIHAASVSNQNNDVQRAAHLRIAARYADQTGARPFPDDALARLMWPSGSSAAGLVMGTAWAAARAFVRSPGADTAQFGARRVVEAAAAARARLRT</sequence>
<dbReference type="InterPro" id="IPR029044">
    <property type="entry name" value="Nucleotide-diphossugar_trans"/>
</dbReference>
<gene>
    <name evidence="2" type="ORF">GII30_12250</name>
</gene>
<dbReference type="Pfam" id="PF00535">
    <property type="entry name" value="Glycos_transf_2"/>
    <property type="match status" value="1"/>
</dbReference>
<dbReference type="PANTHER" id="PTHR43685:SF10">
    <property type="entry name" value="LACTO-N-NEOTETRAOSE BIOSYNTHESIS GLYCOSYL TRANSFERASE LGTA"/>
    <property type="match status" value="1"/>
</dbReference>
<dbReference type="InterPro" id="IPR001173">
    <property type="entry name" value="Glyco_trans_2-like"/>
</dbReference>
<dbReference type="AlphaFoldDB" id="A0A857KJM2"/>
<proteinExistence type="predicted"/>
<protein>
    <submittedName>
        <fullName evidence="2">Glycosyltransferase</fullName>
    </submittedName>
</protein>
<accession>A0A857KJM2</accession>
<dbReference type="Gene3D" id="3.90.550.10">
    <property type="entry name" value="Spore Coat Polysaccharide Biosynthesis Protein SpsA, Chain A"/>
    <property type="match status" value="1"/>
</dbReference>
<feature type="domain" description="Glycosyltransferase 2-like" evidence="1">
    <location>
        <begin position="9"/>
        <end position="163"/>
    </location>
</feature>
<evidence type="ECO:0000313" key="2">
    <source>
        <dbReference type="EMBL" id="QHN39831.1"/>
    </source>
</evidence>